<evidence type="ECO:0000256" key="1">
    <source>
        <dbReference type="SAM" id="Phobius"/>
    </source>
</evidence>
<dbReference type="STRING" id="1423726.FC07_GL001498"/>
<keyword evidence="1" id="KW-0812">Transmembrane</keyword>
<reference evidence="2 3" key="1">
    <citation type="journal article" date="2015" name="Genome Announc.">
        <title>Expanding the biotechnology potential of lactobacilli through comparative genomics of 213 strains and associated genera.</title>
        <authorList>
            <person name="Sun Z."/>
            <person name="Harris H.M."/>
            <person name="McCann A."/>
            <person name="Guo C."/>
            <person name="Argimon S."/>
            <person name="Zhang W."/>
            <person name="Yang X."/>
            <person name="Jeffery I.B."/>
            <person name="Cooney J.C."/>
            <person name="Kagawa T.F."/>
            <person name="Liu W."/>
            <person name="Song Y."/>
            <person name="Salvetti E."/>
            <person name="Wrobel A."/>
            <person name="Rasinkangas P."/>
            <person name="Parkhill J."/>
            <person name="Rea M.C."/>
            <person name="O'Sullivan O."/>
            <person name="Ritari J."/>
            <person name="Douillard F.P."/>
            <person name="Paul Ross R."/>
            <person name="Yang R."/>
            <person name="Briner A.E."/>
            <person name="Felis G.E."/>
            <person name="de Vos W.M."/>
            <person name="Barrangou R."/>
            <person name="Klaenhammer T.R."/>
            <person name="Caufield P.W."/>
            <person name="Cui Y."/>
            <person name="Zhang H."/>
            <person name="O'Toole P.W."/>
        </authorList>
    </citation>
    <scope>NUCLEOTIDE SEQUENCE [LARGE SCALE GENOMIC DNA]</scope>
    <source>
        <strain evidence="2 3">DSM 20003</strain>
    </source>
</reference>
<dbReference type="Proteomes" id="UP000051461">
    <property type="component" value="Unassembled WGS sequence"/>
</dbReference>
<dbReference type="AlphaFoldDB" id="A0A0R1GFK9"/>
<keyword evidence="1" id="KW-0472">Membrane</keyword>
<dbReference type="PATRIC" id="fig|1423726.3.peg.1552"/>
<feature type="transmembrane region" description="Helical" evidence="1">
    <location>
        <begin position="78"/>
        <end position="100"/>
    </location>
</feature>
<keyword evidence="3" id="KW-1185">Reference proteome</keyword>
<name>A0A0R1GFK9_9LACO</name>
<comment type="caution">
    <text evidence="2">The sequence shown here is derived from an EMBL/GenBank/DDBJ whole genome shotgun (WGS) entry which is preliminary data.</text>
</comment>
<feature type="transmembrane region" description="Helical" evidence="1">
    <location>
        <begin position="142"/>
        <end position="166"/>
    </location>
</feature>
<feature type="transmembrane region" description="Helical" evidence="1">
    <location>
        <begin position="112"/>
        <end position="130"/>
    </location>
</feature>
<organism evidence="2 3">
    <name type="scientific">Loigolactobacillus bifermentans DSM 20003</name>
    <dbReference type="NCBI Taxonomy" id="1423726"/>
    <lineage>
        <taxon>Bacteria</taxon>
        <taxon>Bacillati</taxon>
        <taxon>Bacillota</taxon>
        <taxon>Bacilli</taxon>
        <taxon>Lactobacillales</taxon>
        <taxon>Lactobacillaceae</taxon>
        <taxon>Loigolactobacillus</taxon>
    </lineage>
</organism>
<evidence type="ECO:0000313" key="3">
    <source>
        <dbReference type="Proteomes" id="UP000051461"/>
    </source>
</evidence>
<feature type="transmembrane region" description="Helical" evidence="1">
    <location>
        <begin position="20"/>
        <end position="40"/>
    </location>
</feature>
<sequence length="181" mass="20477">MVNNSGLIWLGKTYLLSKFTVLLLSISFYFMNYQVICWNFTAAYGLASKMKIIPILESIMNIGVSLVFLKVFHFGINGVILGTIFSTILTVGWQTPFIIFKYGFKQKFLDFFIVYIKDVCSMIIVFGIGWQLSSLFLNRVHAVTTLFINGVLALLIGGIIPVIFYCKSAVFKSLVHRLTNN</sequence>
<evidence type="ECO:0000313" key="2">
    <source>
        <dbReference type="EMBL" id="KRK33021.1"/>
    </source>
</evidence>
<keyword evidence="1" id="KW-1133">Transmembrane helix</keyword>
<feature type="transmembrane region" description="Helical" evidence="1">
    <location>
        <begin position="52"/>
        <end position="72"/>
    </location>
</feature>
<dbReference type="EMBL" id="AZDA01000127">
    <property type="protein sequence ID" value="KRK33021.1"/>
    <property type="molecule type" value="Genomic_DNA"/>
</dbReference>
<accession>A0A0R1GFK9</accession>
<proteinExistence type="predicted"/>
<gene>
    <name evidence="2" type="ORF">FC07_GL001498</name>
</gene>
<protein>
    <recommendedName>
        <fullName evidence="4">Polysaccharide biosynthesis protein C-terminal domain-containing protein</fullName>
    </recommendedName>
</protein>
<evidence type="ECO:0008006" key="4">
    <source>
        <dbReference type="Google" id="ProtNLM"/>
    </source>
</evidence>